<dbReference type="AlphaFoldDB" id="W5SW37"/>
<dbReference type="HOGENOM" id="CLU_879004_0_0_12"/>
<dbReference type="Gene3D" id="1.10.3160.10">
    <property type="entry name" value="Bbcrasp-1"/>
    <property type="match status" value="1"/>
</dbReference>
<dbReference type="Proteomes" id="UP000019330">
    <property type="component" value="Plasmid unnamed"/>
</dbReference>
<organism evidence="1">
    <name type="scientific">Borrelia coriaceae ATCC 43381</name>
    <dbReference type="NCBI Taxonomy" id="1408429"/>
    <lineage>
        <taxon>Bacteria</taxon>
        <taxon>Pseudomonadati</taxon>
        <taxon>Spirochaetota</taxon>
        <taxon>Spirochaetia</taxon>
        <taxon>Spirochaetales</taxon>
        <taxon>Borreliaceae</taxon>
        <taxon>Borrelia</taxon>
    </lineage>
</organism>
<proteinExistence type="predicted"/>
<gene>
    <name evidence="1" type="ORF">BCO_0900033</name>
</gene>
<name>W5SW37_9SPIR</name>
<geneLocation type="plasmid" evidence="1 2">
    <name>unnamed</name>
</geneLocation>
<sequence length="316" mass="36027">MIRRILMIKISFHIFILSVLGLVMFGCAPDRIPVSSSAVVSVKPTPIEIGSIVHHSDENSDERDGSLVEEEPEKVQVVKAVNILREKIAKFNESLRNAYYKFEKGEKNSAYFNAQITFVHDHFTNDWYDARPNEDSFKIHQDRNMIYPALGYDVRAISHVQLIVNELTGPNAIRLDAMYAEELLDCIHDMFVHVRSVVDEGIGILRPDHLDVLENKASLQDIAYLQEKLDCLFKKRLELIEDIKILLAATVTKLGDNQKMRNKFSETIVGSSAPIYLKIYSYAVDGKPSNIIDMQGLSNDIKYKVINIAPELEFYH</sequence>
<evidence type="ECO:0000313" key="2">
    <source>
        <dbReference type="Proteomes" id="UP000019330"/>
    </source>
</evidence>
<evidence type="ECO:0000313" key="1">
    <source>
        <dbReference type="EMBL" id="AHH11155.1"/>
    </source>
</evidence>
<protein>
    <submittedName>
        <fullName evidence="1">Uncharacterized protein</fullName>
    </submittedName>
</protein>
<reference evidence="1" key="1">
    <citation type="submission" date="2013-04" db="EMBL/GenBank/DDBJ databases">
        <title>Comparative Genomics of Relapsing Fever Spirochetes.</title>
        <authorList>
            <person name="Schwan T.G."/>
            <person name="Raffel S.J."/>
            <person name="Porcella S.F."/>
            <person name="Martens C.A."/>
            <person name="Bruno D.P."/>
            <person name="Ricklefs S.M."/>
            <person name="Barbian K.B."/>
        </authorList>
    </citation>
    <scope>NUCLEOTIDE SEQUENCE</scope>
    <source>
        <strain evidence="1">Co53</strain>
        <plasmid evidence="1">unnamed</plasmid>
    </source>
</reference>
<keyword evidence="1" id="KW-0614">Plasmid</keyword>
<dbReference type="EMBL" id="CP005746">
    <property type="protein sequence ID" value="AHH11155.1"/>
    <property type="molecule type" value="Genomic_DNA"/>
</dbReference>
<dbReference type="PROSITE" id="PS51257">
    <property type="entry name" value="PROKAR_LIPOPROTEIN"/>
    <property type="match status" value="1"/>
</dbReference>
<keyword evidence="2" id="KW-1185">Reference proteome</keyword>
<accession>W5SW37</accession>